<feature type="transmembrane region" description="Helical" evidence="7">
    <location>
        <begin position="5"/>
        <end position="23"/>
    </location>
</feature>
<evidence type="ECO:0000256" key="6">
    <source>
        <dbReference type="ARBA" id="ARBA00023136"/>
    </source>
</evidence>
<dbReference type="SUPFAM" id="SSF161098">
    <property type="entry name" value="MetI-like"/>
    <property type="match status" value="1"/>
</dbReference>
<dbReference type="PANTHER" id="PTHR32243">
    <property type="entry name" value="MALTOSE TRANSPORT SYSTEM PERMEASE-RELATED"/>
    <property type="match status" value="1"/>
</dbReference>
<keyword evidence="2 7" id="KW-0813">Transport</keyword>
<dbReference type="PANTHER" id="PTHR32243:SF18">
    <property type="entry name" value="INNER MEMBRANE ABC TRANSPORTER PERMEASE PROTEIN YCJP"/>
    <property type="match status" value="1"/>
</dbReference>
<dbReference type="EMBL" id="MWBQ01000022">
    <property type="protein sequence ID" value="OQA61194.1"/>
    <property type="molecule type" value="Genomic_DNA"/>
</dbReference>
<dbReference type="Gene3D" id="1.10.3720.10">
    <property type="entry name" value="MetI-like"/>
    <property type="match status" value="1"/>
</dbReference>
<keyword evidence="6 7" id="KW-0472">Membrane</keyword>
<feature type="transmembrane region" description="Helical" evidence="7">
    <location>
        <begin position="146"/>
        <end position="165"/>
    </location>
</feature>
<comment type="subcellular location">
    <subcellularLocation>
        <location evidence="1 7">Cell membrane</location>
        <topology evidence="1 7">Multi-pass membrane protein</topology>
    </subcellularLocation>
</comment>
<gene>
    <name evidence="9" type="primary">sugB_1</name>
    <name evidence="9" type="ORF">BWY41_00312</name>
</gene>
<comment type="similarity">
    <text evidence="7">Belongs to the binding-protein-dependent transport system permease family.</text>
</comment>
<feature type="transmembrane region" description="Helical" evidence="7">
    <location>
        <begin position="74"/>
        <end position="101"/>
    </location>
</feature>
<evidence type="ECO:0000256" key="2">
    <source>
        <dbReference type="ARBA" id="ARBA00022448"/>
    </source>
</evidence>
<keyword evidence="3" id="KW-1003">Cell membrane</keyword>
<sequence>MRYFFYYLIFALIVIVILFPMLWTFSLSIKTHADITSSIPKFVFQPTTGNYRGLFTGETGTTSLPSSKPNFPRYFMNGVIISGGATLLAMLIGIPAAYALTRARFKKESTRENLAFNILSYWFGPEIAIVLPLYQIYQRIGLIDTYLGLMLVYQLIGIPFIVWMCRSYFLDIPVSIEEAANVDGCSQVQTFFRVVLPLAKGGIAATALLTFIFCWNSFVFALVVGGEKTMPVTTGSLGFIRYQAVLWGQMSAAIIVSALPAIILAILLQKHIVRGLTFGSVKE</sequence>
<evidence type="ECO:0000313" key="9">
    <source>
        <dbReference type="EMBL" id="OQA61194.1"/>
    </source>
</evidence>
<dbReference type="GO" id="GO:0005886">
    <property type="term" value="C:plasma membrane"/>
    <property type="evidence" value="ECO:0007669"/>
    <property type="project" value="UniProtKB-SubCell"/>
</dbReference>
<proteinExistence type="inferred from homology"/>
<organism evidence="9">
    <name type="scientific">Candidatus Atribacter allofermentans</name>
    <dbReference type="NCBI Taxonomy" id="1852833"/>
    <lineage>
        <taxon>Bacteria</taxon>
        <taxon>Pseudomonadati</taxon>
        <taxon>Atribacterota</taxon>
        <taxon>Atribacteria</taxon>
        <taxon>Atribacterales</taxon>
        <taxon>Atribacteraceae</taxon>
        <taxon>Atribacter</taxon>
    </lineage>
</organism>
<comment type="caution">
    <text evidence="9">The sequence shown here is derived from an EMBL/GenBank/DDBJ whole genome shotgun (WGS) entry which is preliminary data.</text>
</comment>
<dbReference type="InterPro" id="IPR035906">
    <property type="entry name" value="MetI-like_sf"/>
</dbReference>
<feature type="transmembrane region" description="Helical" evidence="7">
    <location>
        <begin position="113"/>
        <end position="134"/>
    </location>
</feature>
<evidence type="ECO:0000256" key="5">
    <source>
        <dbReference type="ARBA" id="ARBA00022989"/>
    </source>
</evidence>
<evidence type="ECO:0000256" key="3">
    <source>
        <dbReference type="ARBA" id="ARBA00022475"/>
    </source>
</evidence>
<dbReference type="PROSITE" id="PS50928">
    <property type="entry name" value="ABC_TM1"/>
    <property type="match status" value="1"/>
</dbReference>
<dbReference type="Proteomes" id="UP000485569">
    <property type="component" value="Unassembled WGS sequence"/>
</dbReference>
<dbReference type="InterPro" id="IPR000515">
    <property type="entry name" value="MetI-like"/>
</dbReference>
<feature type="transmembrane region" description="Helical" evidence="7">
    <location>
        <begin position="203"/>
        <end position="224"/>
    </location>
</feature>
<protein>
    <submittedName>
        <fullName evidence="9">Trehalose transport system permease protein SugB</fullName>
    </submittedName>
</protein>
<dbReference type="InterPro" id="IPR050901">
    <property type="entry name" value="BP-dep_ABC_trans_perm"/>
</dbReference>
<dbReference type="AlphaFoldDB" id="A0A1V5T3J1"/>
<name>A0A1V5T3J1_9BACT</name>
<accession>A0A1V5T3J1</accession>
<dbReference type="CDD" id="cd06261">
    <property type="entry name" value="TM_PBP2"/>
    <property type="match status" value="1"/>
</dbReference>
<dbReference type="GO" id="GO:0055085">
    <property type="term" value="P:transmembrane transport"/>
    <property type="evidence" value="ECO:0007669"/>
    <property type="project" value="InterPro"/>
</dbReference>
<evidence type="ECO:0000256" key="7">
    <source>
        <dbReference type="RuleBase" id="RU363032"/>
    </source>
</evidence>
<dbReference type="Pfam" id="PF00528">
    <property type="entry name" value="BPD_transp_1"/>
    <property type="match status" value="1"/>
</dbReference>
<keyword evidence="5 7" id="KW-1133">Transmembrane helix</keyword>
<evidence type="ECO:0000256" key="1">
    <source>
        <dbReference type="ARBA" id="ARBA00004651"/>
    </source>
</evidence>
<evidence type="ECO:0000256" key="4">
    <source>
        <dbReference type="ARBA" id="ARBA00022692"/>
    </source>
</evidence>
<evidence type="ECO:0000259" key="8">
    <source>
        <dbReference type="PROSITE" id="PS50928"/>
    </source>
</evidence>
<feature type="transmembrane region" description="Helical" evidence="7">
    <location>
        <begin position="244"/>
        <end position="268"/>
    </location>
</feature>
<keyword evidence="4 7" id="KW-0812">Transmembrane</keyword>
<feature type="domain" description="ABC transmembrane type-1" evidence="8">
    <location>
        <begin position="75"/>
        <end position="268"/>
    </location>
</feature>
<reference evidence="9" key="1">
    <citation type="submission" date="2017-02" db="EMBL/GenBank/DDBJ databases">
        <title>Delving into the versatile metabolic prowess of the omnipresent phylum Bacteroidetes.</title>
        <authorList>
            <person name="Nobu M.K."/>
            <person name="Mei R."/>
            <person name="Narihiro T."/>
            <person name="Kuroda K."/>
            <person name="Liu W.-T."/>
        </authorList>
    </citation>
    <scope>NUCLEOTIDE SEQUENCE</scope>
    <source>
        <strain evidence="9">ADurb.Bin276</strain>
    </source>
</reference>